<evidence type="ECO:0000259" key="1">
    <source>
        <dbReference type="Pfam" id="PF13511"/>
    </source>
</evidence>
<dbReference type="EMBL" id="BAABBO010000011">
    <property type="protein sequence ID" value="GAA3966909.1"/>
    <property type="molecule type" value="Genomic_DNA"/>
</dbReference>
<name>A0ABP7PLI9_9GAMM</name>
<keyword evidence="3" id="KW-1185">Reference proteome</keyword>
<dbReference type="Pfam" id="PF13511">
    <property type="entry name" value="DUF4124"/>
    <property type="match status" value="1"/>
</dbReference>
<accession>A0ABP7PLI9</accession>
<feature type="domain" description="DUF4124" evidence="1">
    <location>
        <begin position="10"/>
        <end position="53"/>
    </location>
</feature>
<organism evidence="2 3">
    <name type="scientific">Allohahella marinimesophila</name>
    <dbReference type="NCBI Taxonomy" id="1054972"/>
    <lineage>
        <taxon>Bacteria</taxon>
        <taxon>Pseudomonadati</taxon>
        <taxon>Pseudomonadota</taxon>
        <taxon>Gammaproteobacteria</taxon>
        <taxon>Oceanospirillales</taxon>
        <taxon>Hahellaceae</taxon>
        <taxon>Allohahella</taxon>
    </lineage>
</organism>
<gene>
    <name evidence="2" type="ORF">GCM10022278_25910</name>
</gene>
<evidence type="ECO:0000313" key="2">
    <source>
        <dbReference type="EMBL" id="GAA3966909.1"/>
    </source>
</evidence>
<dbReference type="Proteomes" id="UP001501337">
    <property type="component" value="Unassembled WGS sequence"/>
</dbReference>
<reference evidence="3" key="1">
    <citation type="journal article" date="2019" name="Int. J. Syst. Evol. Microbiol.">
        <title>The Global Catalogue of Microorganisms (GCM) 10K type strain sequencing project: providing services to taxonomists for standard genome sequencing and annotation.</title>
        <authorList>
            <consortium name="The Broad Institute Genomics Platform"/>
            <consortium name="The Broad Institute Genome Sequencing Center for Infectious Disease"/>
            <person name="Wu L."/>
            <person name="Ma J."/>
        </authorList>
    </citation>
    <scope>NUCLEOTIDE SEQUENCE [LARGE SCALE GENOMIC DNA]</scope>
    <source>
        <strain evidence="3">JCM 17555</strain>
    </source>
</reference>
<protein>
    <submittedName>
        <fullName evidence="2">DUF4124 domain-containing protein</fullName>
    </submittedName>
</protein>
<dbReference type="InterPro" id="IPR025392">
    <property type="entry name" value="DUF4124"/>
</dbReference>
<proteinExistence type="predicted"/>
<evidence type="ECO:0000313" key="3">
    <source>
        <dbReference type="Proteomes" id="UP001501337"/>
    </source>
</evidence>
<comment type="caution">
    <text evidence="2">The sequence shown here is derived from an EMBL/GenBank/DDBJ whole genome shotgun (WGS) entry which is preliminary data.</text>
</comment>
<sequence>MGALVAPLVIGSAQAEVYRFTDSEGNVEFTDQPRKGAERVELKETATITLPKPEEVTAIIGERQEAVESGEEGPAYETLRIAYPEDESAFNSGSGDFNVIMDITPDLQSEHFLLVKLDGEALPLTKGPAIQMNTVDRGTHTISVDVVEGDSVIQSAEPVTFTLHRPSVLTPP</sequence>